<dbReference type="EMBL" id="AMZH03014809">
    <property type="protein sequence ID" value="RRT47013.1"/>
    <property type="molecule type" value="Genomic_DNA"/>
</dbReference>
<accession>A0A426Y5I0</accession>
<protein>
    <submittedName>
        <fullName evidence="1">Uncharacterized protein</fullName>
    </submittedName>
</protein>
<proteinExistence type="predicted"/>
<comment type="caution">
    <text evidence="1">The sequence shown here is derived from an EMBL/GenBank/DDBJ whole genome shotgun (WGS) entry which is preliminary data.</text>
</comment>
<dbReference type="Proteomes" id="UP000287651">
    <property type="component" value="Unassembled WGS sequence"/>
</dbReference>
<sequence length="124" mass="13708">MISTPKRYLFTRVNLELNLKQSTTDLHKEEKIKHKRAVIDPKLDVSKSVPDPPAFGGLVEVGLSDHLREALVHALPPHGDRAKRHRGSGSYPSVDPLFLPPLFPLALDLVLVIVLLAAREPTPS</sequence>
<name>A0A426Y5I0_ENSVE</name>
<gene>
    <name evidence="1" type="ORF">B296_00054031</name>
</gene>
<evidence type="ECO:0000313" key="1">
    <source>
        <dbReference type="EMBL" id="RRT47013.1"/>
    </source>
</evidence>
<reference evidence="1 2" key="1">
    <citation type="journal article" date="2014" name="Agronomy (Basel)">
        <title>A Draft Genome Sequence for Ensete ventricosum, the Drought-Tolerant Tree Against Hunger.</title>
        <authorList>
            <person name="Harrison J."/>
            <person name="Moore K.A."/>
            <person name="Paszkiewicz K."/>
            <person name="Jones T."/>
            <person name="Grant M."/>
            <person name="Ambacheew D."/>
            <person name="Muzemil S."/>
            <person name="Studholme D.J."/>
        </authorList>
    </citation>
    <scope>NUCLEOTIDE SEQUENCE [LARGE SCALE GENOMIC DNA]</scope>
</reference>
<organism evidence="1 2">
    <name type="scientific">Ensete ventricosum</name>
    <name type="common">Abyssinian banana</name>
    <name type="synonym">Musa ensete</name>
    <dbReference type="NCBI Taxonomy" id="4639"/>
    <lineage>
        <taxon>Eukaryota</taxon>
        <taxon>Viridiplantae</taxon>
        <taxon>Streptophyta</taxon>
        <taxon>Embryophyta</taxon>
        <taxon>Tracheophyta</taxon>
        <taxon>Spermatophyta</taxon>
        <taxon>Magnoliopsida</taxon>
        <taxon>Liliopsida</taxon>
        <taxon>Zingiberales</taxon>
        <taxon>Musaceae</taxon>
        <taxon>Ensete</taxon>
    </lineage>
</organism>
<evidence type="ECO:0000313" key="2">
    <source>
        <dbReference type="Proteomes" id="UP000287651"/>
    </source>
</evidence>
<dbReference type="AlphaFoldDB" id="A0A426Y5I0"/>